<dbReference type="AlphaFoldDB" id="A0A383D0G6"/>
<dbReference type="SUPFAM" id="SSF53474">
    <property type="entry name" value="alpha/beta-Hydrolases"/>
    <property type="match status" value="1"/>
</dbReference>
<organism evidence="1">
    <name type="scientific">marine metagenome</name>
    <dbReference type="NCBI Taxonomy" id="408172"/>
    <lineage>
        <taxon>unclassified sequences</taxon>
        <taxon>metagenomes</taxon>
        <taxon>ecological metagenomes</taxon>
    </lineage>
</organism>
<gene>
    <name evidence="1" type="ORF">METZ01_LOCUS490765</name>
</gene>
<evidence type="ECO:0008006" key="2">
    <source>
        <dbReference type="Google" id="ProtNLM"/>
    </source>
</evidence>
<dbReference type="Gene3D" id="3.40.50.1820">
    <property type="entry name" value="alpha/beta hydrolase"/>
    <property type="match status" value="1"/>
</dbReference>
<accession>A0A383D0G6</accession>
<dbReference type="InterPro" id="IPR029058">
    <property type="entry name" value="AB_hydrolase_fold"/>
</dbReference>
<name>A0A383D0G6_9ZZZZ</name>
<reference evidence="1" key="1">
    <citation type="submission" date="2018-05" db="EMBL/GenBank/DDBJ databases">
        <authorList>
            <person name="Lanie J.A."/>
            <person name="Ng W.-L."/>
            <person name="Kazmierczak K.M."/>
            <person name="Andrzejewski T.M."/>
            <person name="Davidsen T.M."/>
            <person name="Wayne K.J."/>
            <person name="Tettelin H."/>
            <person name="Glass J.I."/>
            <person name="Rusch D."/>
            <person name="Podicherti R."/>
            <person name="Tsui H.-C.T."/>
            <person name="Winkler M.E."/>
        </authorList>
    </citation>
    <scope>NUCLEOTIDE SEQUENCE</scope>
</reference>
<feature type="non-terminal residue" evidence="1">
    <location>
        <position position="1"/>
    </location>
</feature>
<evidence type="ECO:0000313" key="1">
    <source>
        <dbReference type="EMBL" id="SVE37911.1"/>
    </source>
</evidence>
<dbReference type="EMBL" id="UINC01213230">
    <property type="protein sequence ID" value="SVE37911.1"/>
    <property type="molecule type" value="Genomic_DNA"/>
</dbReference>
<protein>
    <recommendedName>
        <fullName evidence="2">AB hydrolase-1 domain-containing protein</fullName>
    </recommendedName>
</protein>
<sequence length="94" mass="10239">MNIQKPTKLISTLLLAILVSYGSMTLADYSRSYMDSHPMNYINTDGVEIAYQVLGPEDAETAVLVMGLGASHTVWGDDFVRGIIAAGYRVVLID</sequence>
<feature type="non-terminal residue" evidence="1">
    <location>
        <position position="94"/>
    </location>
</feature>
<proteinExistence type="predicted"/>